<dbReference type="eggNOG" id="ENOG502SPH1">
    <property type="taxonomic scope" value="Eukaryota"/>
</dbReference>
<proteinExistence type="predicted"/>
<feature type="region of interest" description="Disordered" evidence="1">
    <location>
        <begin position="396"/>
        <end position="429"/>
    </location>
</feature>
<evidence type="ECO:0000313" key="3">
    <source>
        <dbReference type="Proteomes" id="UP000005238"/>
    </source>
</evidence>
<accession>H3GLZ8</accession>
<dbReference type="EnsemblProtists" id="Phyra77469">
    <property type="protein sequence ID" value="Phyra77469"/>
    <property type="gene ID" value="Phyra77469"/>
</dbReference>
<protein>
    <submittedName>
        <fullName evidence="2">Uncharacterized protein</fullName>
    </submittedName>
</protein>
<sequence>MAPDEQELLRLSGFRRILVRLDEGTRRKYCCQALEQDLQRAKGEMDACAAAMAQVKQVEDATRRLEAGQRAAVSEELLVELEAMQTQLESSVLSLFSNPHEDGVKEEDGDLAEFQEAKTLAKLIVQNGKVHDAVTQIKRLGRVMPVLAEVDEKKRKWWKSHVLKVVSHGLELLAEEKKNWMSHVRLGRAVKKIAGKCPELQDWHRDVDKKLDKMKQVETAAPSPVTVTTKSKKKRAIALPDDGESALASRTPTKRTKTKDVASSKEKKSESVEKARSLLNLCSREVRMLRDKFKLGAYDVNLSRMVAVVDSLWPGFEHSEVVSLTTALFTLVETVEKVVSVDKRRDRLVCLESVLGVVLGSSKLQLAARRKIMVEEYANNCRQSLEQLNRQLSGATAEPAAPLPAATTGSKNPVRGNRGACPKSHVRFG</sequence>
<dbReference type="OMA" id="LWSGFEH"/>
<feature type="compositionally biased region" description="Basic and acidic residues" evidence="1">
    <location>
        <begin position="258"/>
        <end position="268"/>
    </location>
</feature>
<dbReference type="AlphaFoldDB" id="H3GLZ8"/>
<dbReference type="HOGENOM" id="CLU_038758_0_0_1"/>
<dbReference type="EMBL" id="DS566021">
    <property type="status" value="NOT_ANNOTATED_CDS"/>
    <property type="molecule type" value="Genomic_DNA"/>
</dbReference>
<dbReference type="VEuPathDB" id="FungiDB:KRP23_11672"/>
<name>H3GLZ8_PHYRM</name>
<evidence type="ECO:0000256" key="1">
    <source>
        <dbReference type="SAM" id="MobiDB-lite"/>
    </source>
</evidence>
<evidence type="ECO:0000313" key="2">
    <source>
        <dbReference type="EnsemblProtists" id="Phyra77469"/>
    </source>
</evidence>
<organism evidence="2 3">
    <name type="scientific">Phytophthora ramorum</name>
    <name type="common">Sudden oak death agent</name>
    <dbReference type="NCBI Taxonomy" id="164328"/>
    <lineage>
        <taxon>Eukaryota</taxon>
        <taxon>Sar</taxon>
        <taxon>Stramenopiles</taxon>
        <taxon>Oomycota</taxon>
        <taxon>Peronosporomycetes</taxon>
        <taxon>Peronosporales</taxon>
        <taxon>Peronosporaceae</taxon>
        <taxon>Phytophthora</taxon>
    </lineage>
</organism>
<feature type="region of interest" description="Disordered" evidence="1">
    <location>
        <begin position="240"/>
        <end position="268"/>
    </location>
</feature>
<feature type="compositionally biased region" description="Low complexity" evidence="1">
    <location>
        <begin position="396"/>
        <end position="408"/>
    </location>
</feature>
<dbReference type="InParanoid" id="H3GLZ8"/>
<dbReference type="Proteomes" id="UP000005238">
    <property type="component" value="Unassembled WGS sequence"/>
</dbReference>
<reference evidence="3" key="1">
    <citation type="journal article" date="2006" name="Science">
        <title>Phytophthora genome sequences uncover evolutionary origins and mechanisms of pathogenesis.</title>
        <authorList>
            <person name="Tyler B.M."/>
            <person name="Tripathy S."/>
            <person name="Zhang X."/>
            <person name="Dehal P."/>
            <person name="Jiang R.H."/>
            <person name="Aerts A."/>
            <person name="Arredondo F.D."/>
            <person name="Baxter L."/>
            <person name="Bensasson D."/>
            <person name="Beynon J.L."/>
            <person name="Chapman J."/>
            <person name="Damasceno C.M."/>
            <person name="Dorrance A.E."/>
            <person name="Dou D."/>
            <person name="Dickerman A.W."/>
            <person name="Dubchak I.L."/>
            <person name="Garbelotto M."/>
            <person name="Gijzen M."/>
            <person name="Gordon S.G."/>
            <person name="Govers F."/>
            <person name="Grunwald N.J."/>
            <person name="Huang W."/>
            <person name="Ivors K.L."/>
            <person name="Jones R.W."/>
            <person name="Kamoun S."/>
            <person name="Krampis K."/>
            <person name="Lamour K.H."/>
            <person name="Lee M.K."/>
            <person name="McDonald W.H."/>
            <person name="Medina M."/>
            <person name="Meijer H.J."/>
            <person name="Nordberg E.K."/>
            <person name="Maclean D.J."/>
            <person name="Ospina-Giraldo M.D."/>
            <person name="Morris P.F."/>
            <person name="Phuntumart V."/>
            <person name="Putnam N.H."/>
            <person name="Rash S."/>
            <person name="Rose J.K."/>
            <person name="Sakihama Y."/>
            <person name="Salamov A.A."/>
            <person name="Savidor A."/>
            <person name="Scheuring C.F."/>
            <person name="Smith B.M."/>
            <person name="Sobral B.W."/>
            <person name="Terry A."/>
            <person name="Torto-Alalibo T.A."/>
            <person name="Win J."/>
            <person name="Xu Z."/>
            <person name="Zhang H."/>
            <person name="Grigoriev I.V."/>
            <person name="Rokhsar D.S."/>
            <person name="Boore J.L."/>
        </authorList>
    </citation>
    <scope>NUCLEOTIDE SEQUENCE [LARGE SCALE GENOMIC DNA]</scope>
    <source>
        <strain evidence="3">Pr102</strain>
    </source>
</reference>
<dbReference type="VEuPathDB" id="FungiDB:KRP22_10963"/>
<keyword evidence="3" id="KW-1185">Reference proteome</keyword>
<reference evidence="2" key="2">
    <citation type="submission" date="2015-06" db="UniProtKB">
        <authorList>
            <consortium name="EnsemblProtists"/>
        </authorList>
    </citation>
    <scope>IDENTIFICATION</scope>
    <source>
        <strain evidence="2">Pr102</strain>
    </source>
</reference>